<comment type="caution">
    <text evidence="2">The sequence shown here is derived from an EMBL/GenBank/DDBJ whole genome shotgun (WGS) entry which is preliminary data.</text>
</comment>
<gene>
    <name evidence="2" type="ORF">FLP03_17470</name>
</gene>
<dbReference type="EMBL" id="AAILJL010000015">
    <property type="protein sequence ID" value="ECF4923950.1"/>
    <property type="molecule type" value="Genomic_DNA"/>
</dbReference>
<evidence type="ECO:0008006" key="3">
    <source>
        <dbReference type="Google" id="ProtNLM"/>
    </source>
</evidence>
<accession>A0A5Y2QQ82</accession>
<sequence length="199" mass="21337">MSLKNVHKSVVIIALLCGMSGMPTIAQADDGECEMMSAVKIVDFGRYRKEEMQKGSTEYVGKVYNGYASVTREFQVSVICPDVRKMRISINGAARQNRAYRFTDSGAMKIAFKDGRVDGTTVQLATADIGSVAVQGGASEVTLPPEKALVAVNGTEVAGKQFVATMMVTTYLSDNAFSVSNSTDLTETLTLNVDTLPAQ</sequence>
<name>A0A5Y2QQ82_SALER</name>
<feature type="chain" id="PRO_5025035702" description="Fimbrial protein" evidence="1">
    <location>
        <begin position="29"/>
        <end position="199"/>
    </location>
</feature>
<reference evidence="2" key="1">
    <citation type="submission" date="2019-07" db="EMBL/GenBank/DDBJ databases">
        <authorList>
            <consortium name="GenomeTrakr network: Whole genome sequencing for foodborne pathogen traceback"/>
        </authorList>
    </citation>
    <scope>NUCLEOTIDE SEQUENCE [LARGE SCALE GENOMIC DNA]</scope>
    <source>
        <strain evidence="2">FDA00014297</strain>
    </source>
</reference>
<evidence type="ECO:0000313" key="2">
    <source>
        <dbReference type="EMBL" id="ECF4923950.1"/>
    </source>
</evidence>
<organism evidence="2">
    <name type="scientific">Salmonella enterica subsp. arizonae</name>
    <dbReference type="NCBI Taxonomy" id="59203"/>
    <lineage>
        <taxon>Bacteria</taxon>
        <taxon>Pseudomonadati</taxon>
        <taxon>Pseudomonadota</taxon>
        <taxon>Gammaproteobacteria</taxon>
        <taxon>Enterobacterales</taxon>
        <taxon>Enterobacteriaceae</taxon>
        <taxon>Salmonella</taxon>
    </lineage>
</organism>
<proteinExistence type="predicted"/>
<dbReference type="AlphaFoldDB" id="A0A5Y2QQ82"/>
<feature type="signal peptide" evidence="1">
    <location>
        <begin position="1"/>
        <end position="28"/>
    </location>
</feature>
<dbReference type="Proteomes" id="UP000839641">
    <property type="component" value="Unassembled WGS sequence"/>
</dbReference>
<evidence type="ECO:0000256" key="1">
    <source>
        <dbReference type="SAM" id="SignalP"/>
    </source>
</evidence>
<protein>
    <recommendedName>
        <fullName evidence="3">Fimbrial protein</fullName>
    </recommendedName>
</protein>
<keyword evidence="1" id="KW-0732">Signal</keyword>